<dbReference type="AlphaFoldDB" id="A0A7X1NPN3"/>
<keyword evidence="2" id="KW-1185">Reference proteome</keyword>
<evidence type="ECO:0000313" key="2">
    <source>
        <dbReference type="Proteomes" id="UP000326464"/>
    </source>
</evidence>
<comment type="caution">
    <text evidence="1">The sequence shown here is derived from an EMBL/GenBank/DDBJ whole genome shotgun (WGS) entry which is preliminary data.</text>
</comment>
<reference evidence="2" key="1">
    <citation type="submission" date="2019-07" db="EMBL/GenBank/DDBJ databases">
        <title>Arthrobacter KR32 sp. nov., isolated from mountain cheese made of cows milk.</title>
        <authorList>
            <person name="Flegler A."/>
        </authorList>
    </citation>
    <scope>NUCLEOTIDE SEQUENCE [LARGE SCALE GENOMIC DNA]</scope>
    <source>
        <strain evidence="2">KR32</strain>
    </source>
</reference>
<organism evidence="1 2">
    <name type="scientific">Arthrobacter bussei</name>
    <dbReference type="NCBI Taxonomy" id="2594179"/>
    <lineage>
        <taxon>Bacteria</taxon>
        <taxon>Bacillati</taxon>
        <taxon>Actinomycetota</taxon>
        <taxon>Actinomycetes</taxon>
        <taxon>Micrococcales</taxon>
        <taxon>Micrococcaceae</taxon>
        <taxon>Arthrobacter</taxon>
    </lineage>
</organism>
<dbReference type="EMBL" id="VJXX01000001">
    <property type="protein sequence ID" value="MPY10558.1"/>
    <property type="molecule type" value="Genomic_DNA"/>
</dbReference>
<gene>
    <name evidence="1" type="ORF">FNH21_07440</name>
</gene>
<accession>A0A7X1NPN3</accession>
<sequence length="143" mass="15007">MTTTRTAVRRIRLLVQLVVAVVVLTWVPTIAQAAFSDAARADLSVGTYSIPAPGGVTGTFNCTSTKLSMTVTLTDFGAVDRATGYTVTLTAPNGQVTTNAVPASPRSTTITRASTTVGTYTLRVRANVGTWTGQNLERVLTCP</sequence>
<dbReference type="RefSeq" id="WP_152813479.1">
    <property type="nucleotide sequence ID" value="NZ_VJXX01000001.1"/>
</dbReference>
<dbReference type="Proteomes" id="UP000326464">
    <property type="component" value="Unassembled WGS sequence"/>
</dbReference>
<protein>
    <submittedName>
        <fullName evidence="1">Uncharacterized protein</fullName>
    </submittedName>
</protein>
<proteinExistence type="predicted"/>
<dbReference type="OrthoDB" id="4950659at2"/>
<name>A0A7X1NPN3_9MICC</name>
<evidence type="ECO:0000313" key="1">
    <source>
        <dbReference type="EMBL" id="MPY10558.1"/>
    </source>
</evidence>